<reference evidence="8" key="1">
    <citation type="submission" date="2023-07" db="EMBL/GenBank/DDBJ databases">
        <title>Genomic Encyclopedia of Type Strains, Phase IV (KMG-IV): sequencing the most valuable type-strain genomes for metagenomic binning, comparative biology and taxonomic classification.</title>
        <authorList>
            <person name="Goeker M."/>
        </authorList>
    </citation>
    <scope>NUCLEOTIDE SEQUENCE</scope>
    <source>
        <strain evidence="8">DSM 24202</strain>
    </source>
</reference>
<dbReference type="InterPro" id="IPR013324">
    <property type="entry name" value="RNA_pol_sigma_r3/r4-like"/>
</dbReference>
<dbReference type="AlphaFoldDB" id="A0AAE3VGB0"/>
<dbReference type="InterPro" id="IPR013249">
    <property type="entry name" value="RNA_pol_sigma70_r4_t2"/>
</dbReference>
<dbReference type="Pfam" id="PF08281">
    <property type="entry name" value="Sigma70_r4_2"/>
    <property type="match status" value="1"/>
</dbReference>
<evidence type="ECO:0000313" key="8">
    <source>
        <dbReference type="EMBL" id="MDQ0289639.1"/>
    </source>
</evidence>
<comment type="caution">
    <text evidence="8">The sequence shown here is derived from an EMBL/GenBank/DDBJ whole genome shotgun (WGS) entry which is preliminary data.</text>
</comment>
<organism evidence="8 9">
    <name type="scientific">Oligosphaera ethanolica</name>
    <dbReference type="NCBI Taxonomy" id="760260"/>
    <lineage>
        <taxon>Bacteria</taxon>
        <taxon>Pseudomonadati</taxon>
        <taxon>Lentisphaerota</taxon>
        <taxon>Oligosphaeria</taxon>
        <taxon>Oligosphaerales</taxon>
        <taxon>Oligosphaeraceae</taxon>
        <taxon>Oligosphaera</taxon>
    </lineage>
</organism>
<dbReference type="Proteomes" id="UP001238163">
    <property type="component" value="Unassembled WGS sequence"/>
</dbReference>
<dbReference type="CDD" id="cd06171">
    <property type="entry name" value="Sigma70_r4"/>
    <property type="match status" value="1"/>
</dbReference>
<dbReference type="PANTHER" id="PTHR43133">
    <property type="entry name" value="RNA POLYMERASE ECF-TYPE SIGMA FACTO"/>
    <property type="match status" value="1"/>
</dbReference>
<protein>
    <submittedName>
        <fullName evidence="8">RNA polymerase sigma-70 factor (ECF subfamily)</fullName>
    </submittedName>
</protein>
<evidence type="ECO:0000256" key="5">
    <source>
        <dbReference type="ARBA" id="ARBA00023163"/>
    </source>
</evidence>
<dbReference type="Pfam" id="PF04542">
    <property type="entry name" value="Sigma70_r2"/>
    <property type="match status" value="1"/>
</dbReference>
<keyword evidence="9" id="KW-1185">Reference proteome</keyword>
<dbReference type="Gene3D" id="1.10.1740.10">
    <property type="match status" value="1"/>
</dbReference>
<feature type="domain" description="RNA polymerase sigma factor 70 region 4 type 2" evidence="7">
    <location>
        <begin position="125"/>
        <end position="175"/>
    </location>
</feature>
<sequence length="192" mass="22311">MNSDSTDKELIDAYLAGADEAFALLYNRYKRQVYGYLKSFAPGADADDLFQQTWIRVSKKLHRYHCEQKFQAWLFRLARNIALDHLRAVKRKSRYEILPAGEQAPDAIDDREEPWQAMNDEEMRAQLARALAQLSPNQRAVFAMRQKNVSFKIIAEEQGCPIGTVLMRMHYAMKKVRTALQRDGVDEEPRDE</sequence>
<keyword evidence="3" id="KW-0731">Sigma factor</keyword>
<keyword evidence="2" id="KW-0805">Transcription regulation</keyword>
<evidence type="ECO:0000313" key="9">
    <source>
        <dbReference type="Proteomes" id="UP001238163"/>
    </source>
</evidence>
<dbReference type="SUPFAM" id="SSF88659">
    <property type="entry name" value="Sigma3 and sigma4 domains of RNA polymerase sigma factors"/>
    <property type="match status" value="1"/>
</dbReference>
<dbReference type="NCBIfam" id="TIGR02937">
    <property type="entry name" value="sigma70-ECF"/>
    <property type="match status" value="1"/>
</dbReference>
<dbReference type="GO" id="GO:0016987">
    <property type="term" value="F:sigma factor activity"/>
    <property type="evidence" value="ECO:0007669"/>
    <property type="project" value="UniProtKB-KW"/>
</dbReference>
<evidence type="ECO:0000259" key="7">
    <source>
        <dbReference type="Pfam" id="PF08281"/>
    </source>
</evidence>
<dbReference type="Gene3D" id="1.10.10.10">
    <property type="entry name" value="Winged helix-like DNA-binding domain superfamily/Winged helix DNA-binding domain"/>
    <property type="match status" value="1"/>
</dbReference>
<evidence type="ECO:0000256" key="3">
    <source>
        <dbReference type="ARBA" id="ARBA00023082"/>
    </source>
</evidence>
<dbReference type="InterPro" id="IPR039425">
    <property type="entry name" value="RNA_pol_sigma-70-like"/>
</dbReference>
<dbReference type="PANTHER" id="PTHR43133:SF8">
    <property type="entry name" value="RNA POLYMERASE SIGMA FACTOR HI_1459-RELATED"/>
    <property type="match status" value="1"/>
</dbReference>
<evidence type="ECO:0000256" key="4">
    <source>
        <dbReference type="ARBA" id="ARBA00023125"/>
    </source>
</evidence>
<dbReference type="RefSeq" id="WP_307261095.1">
    <property type="nucleotide sequence ID" value="NZ_JAUSVL010000001.1"/>
</dbReference>
<evidence type="ECO:0000256" key="2">
    <source>
        <dbReference type="ARBA" id="ARBA00023015"/>
    </source>
</evidence>
<evidence type="ECO:0000259" key="6">
    <source>
        <dbReference type="Pfam" id="PF04542"/>
    </source>
</evidence>
<keyword evidence="4" id="KW-0238">DNA-binding</keyword>
<dbReference type="InterPro" id="IPR007627">
    <property type="entry name" value="RNA_pol_sigma70_r2"/>
</dbReference>
<proteinExistence type="inferred from homology"/>
<dbReference type="GO" id="GO:0006352">
    <property type="term" value="P:DNA-templated transcription initiation"/>
    <property type="evidence" value="ECO:0007669"/>
    <property type="project" value="InterPro"/>
</dbReference>
<name>A0AAE3VGB0_9BACT</name>
<dbReference type="InterPro" id="IPR036388">
    <property type="entry name" value="WH-like_DNA-bd_sf"/>
</dbReference>
<dbReference type="SUPFAM" id="SSF88946">
    <property type="entry name" value="Sigma2 domain of RNA polymerase sigma factors"/>
    <property type="match status" value="1"/>
</dbReference>
<dbReference type="GO" id="GO:0003677">
    <property type="term" value="F:DNA binding"/>
    <property type="evidence" value="ECO:0007669"/>
    <property type="project" value="UniProtKB-KW"/>
</dbReference>
<evidence type="ECO:0000256" key="1">
    <source>
        <dbReference type="ARBA" id="ARBA00010641"/>
    </source>
</evidence>
<dbReference type="EMBL" id="JAUSVL010000001">
    <property type="protein sequence ID" value="MDQ0289639.1"/>
    <property type="molecule type" value="Genomic_DNA"/>
</dbReference>
<dbReference type="InterPro" id="IPR013325">
    <property type="entry name" value="RNA_pol_sigma_r2"/>
</dbReference>
<dbReference type="InterPro" id="IPR014284">
    <property type="entry name" value="RNA_pol_sigma-70_dom"/>
</dbReference>
<feature type="domain" description="RNA polymerase sigma-70 region 2" evidence="6">
    <location>
        <begin position="25"/>
        <end position="91"/>
    </location>
</feature>
<gene>
    <name evidence="8" type="ORF">J3R75_001746</name>
</gene>
<accession>A0AAE3VGB0</accession>
<comment type="similarity">
    <text evidence="1">Belongs to the sigma-70 factor family. ECF subfamily.</text>
</comment>
<keyword evidence="5" id="KW-0804">Transcription</keyword>